<dbReference type="Proteomes" id="UP000076532">
    <property type="component" value="Unassembled WGS sequence"/>
</dbReference>
<dbReference type="EMBL" id="KV417655">
    <property type="protein sequence ID" value="KZP11906.1"/>
    <property type="molecule type" value="Genomic_DNA"/>
</dbReference>
<protein>
    <recommendedName>
        <fullName evidence="3">BTB domain-containing protein</fullName>
    </recommendedName>
</protein>
<name>A0A166AS80_9AGAM</name>
<dbReference type="OrthoDB" id="6359816at2759"/>
<sequence length="226" mass="25535">MANINVAQAPSVPSDRLHRKNLESASEGFSPPSGTTTSNEIVQLSERAEILDLLFQYIYPQRSPDLASIRFEVFADLAEAAEKYQVFGPMEICRLLMKAAYKDHPFEVLLISTRHGYPELITLSQGRALELSPADAFKSFPPASFIASMRYYAQWIEIVKFASNRIEATSPCRHHRDGIVGFYERLHANPASLLDLDALFADIPPKTTCAEWVWTKRDQDTWLLLS</sequence>
<proteinExistence type="predicted"/>
<accession>A0A166AS80</accession>
<dbReference type="AlphaFoldDB" id="A0A166AS80"/>
<keyword evidence="2" id="KW-1185">Reference proteome</keyword>
<gene>
    <name evidence="1" type="ORF">FIBSPDRAFT_898614</name>
</gene>
<evidence type="ECO:0000313" key="2">
    <source>
        <dbReference type="Proteomes" id="UP000076532"/>
    </source>
</evidence>
<reference evidence="1 2" key="1">
    <citation type="journal article" date="2016" name="Mol. Biol. Evol.">
        <title>Comparative Genomics of Early-Diverging Mushroom-Forming Fungi Provides Insights into the Origins of Lignocellulose Decay Capabilities.</title>
        <authorList>
            <person name="Nagy L.G."/>
            <person name="Riley R."/>
            <person name="Tritt A."/>
            <person name="Adam C."/>
            <person name="Daum C."/>
            <person name="Floudas D."/>
            <person name="Sun H."/>
            <person name="Yadav J.S."/>
            <person name="Pangilinan J."/>
            <person name="Larsson K.H."/>
            <person name="Matsuura K."/>
            <person name="Barry K."/>
            <person name="Labutti K."/>
            <person name="Kuo R."/>
            <person name="Ohm R.A."/>
            <person name="Bhattacharya S.S."/>
            <person name="Shirouzu T."/>
            <person name="Yoshinaga Y."/>
            <person name="Martin F.M."/>
            <person name="Grigoriev I.V."/>
            <person name="Hibbett D.S."/>
        </authorList>
    </citation>
    <scope>NUCLEOTIDE SEQUENCE [LARGE SCALE GENOMIC DNA]</scope>
    <source>
        <strain evidence="1 2">CBS 109695</strain>
    </source>
</reference>
<organism evidence="1 2">
    <name type="scientific">Athelia psychrophila</name>
    <dbReference type="NCBI Taxonomy" id="1759441"/>
    <lineage>
        <taxon>Eukaryota</taxon>
        <taxon>Fungi</taxon>
        <taxon>Dikarya</taxon>
        <taxon>Basidiomycota</taxon>
        <taxon>Agaricomycotina</taxon>
        <taxon>Agaricomycetes</taxon>
        <taxon>Agaricomycetidae</taxon>
        <taxon>Atheliales</taxon>
        <taxon>Atheliaceae</taxon>
        <taxon>Athelia</taxon>
    </lineage>
</organism>
<dbReference type="STRING" id="436010.A0A166AS80"/>
<evidence type="ECO:0008006" key="3">
    <source>
        <dbReference type="Google" id="ProtNLM"/>
    </source>
</evidence>
<evidence type="ECO:0000313" key="1">
    <source>
        <dbReference type="EMBL" id="KZP11906.1"/>
    </source>
</evidence>